<reference evidence="2" key="1">
    <citation type="submission" date="2022-11" db="UniProtKB">
        <authorList>
            <consortium name="WormBaseParasite"/>
        </authorList>
    </citation>
    <scope>IDENTIFICATION</scope>
</reference>
<protein>
    <submittedName>
        <fullName evidence="2">4-coumarate--CoA ligase</fullName>
    </submittedName>
</protein>
<dbReference type="WBParaSite" id="JU765_v2.g3746.t1">
    <property type="protein sequence ID" value="JU765_v2.g3746.t1"/>
    <property type="gene ID" value="JU765_v2.g3746"/>
</dbReference>
<evidence type="ECO:0000313" key="2">
    <source>
        <dbReference type="WBParaSite" id="JU765_v2.g3746.t1"/>
    </source>
</evidence>
<organism evidence="1 2">
    <name type="scientific">Panagrolaimus sp. JU765</name>
    <dbReference type="NCBI Taxonomy" id="591449"/>
    <lineage>
        <taxon>Eukaryota</taxon>
        <taxon>Metazoa</taxon>
        <taxon>Ecdysozoa</taxon>
        <taxon>Nematoda</taxon>
        <taxon>Chromadorea</taxon>
        <taxon>Rhabditida</taxon>
        <taxon>Tylenchina</taxon>
        <taxon>Panagrolaimomorpha</taxon>
        <taxon>Panagrolaimoidea</taxon>
        <taxon>Panagrolaimidae</taxon>
        <taxon>Panagrolaimus</taxon>
    </lineage>
</organism>
<accession>A0AC34R6G4</accession>
<dbReference type="Proteomes" id="UP000887576">
    <property type="component" value="Unplaced"/>
</dbReference>
<proteinExistence type="predicted"/>
<evidence type="ECO:0000313" key="1">
    <source>
        <dbReference type="Proteomes" id="UP000887576"/>
    </source>
</evidence>
<name>A0AC34R6G4_9BILA</name>
<sequence>MPKIDVSNPSKSLTFGDVLLQSYAIASFLHQNKFHHGTVVAAVLPNISEYSPICLGVTSIGGVLSPLSAVFTSHEMSAQFNDSKASAVFTIDTILDEVLKAVKENPSIKTVIVIREGKSITELPKKFDKVKIVDFEDVLKTYPDPDHNVVDINDERDLFVLPYSSGTSGTPKGVMLTHKSISISTTNWTNHIFTDVGLVADPPLQPGVTPSFTFTPFYHILGLSNMITAMDTGATLLTMPKFDFELCCQTIEKYKIRFLIVVPPLLVQFAKNPIVVKYDLSSLEVILCGAAPCGLELANLVLKRLPNIKFLKQGYGMTETAMIASTSSSKQSTKFESCGRLFPGFEMKIVDPITKKELDYNETGEIWLKSEQNMIGYLNRPQATAEALDDEGWLHTGDIGYIDKSTELSYVVDRLKELIKVNGFQVAPGELESLLLKHPKIKDAAVIGVKDDAKGEVPKAFVVKEGDLTAEEVQEFIADKVAKYKKLSGGVVFVNQIPKSPSGKILKRILKEQIN</sequence>